<comment type="caution">
    <text evidence="1">The sequence shown here is derived from an EMBL/GenBank/DDBJ whole genome shotgun (WGS) entry which is preliminary data.</text>
</comment>
<evidence type="ECO:0000313" key="1">
    <source>
        <dbReference type="EMBL" id="MDR6783990.1"/>
    </source>
</evidence>
<gene>
    <name evidence="1" type="ORF">J2X78_002555</name>
</gene>
<proteinExistence type="predicted"/>
<accession>A0ACC6KXU3</accession>
<organism evidence="1 2">
    <name type="scientific">Pedobacter africanus</name>
    <dbReference type="NCBI Taxonomy" id="151894"/>
    <lineage>
        <taxon>Bacteria</taxon>
        <taxon>Pseudomonadati</taxon>
        <taxon>Bacteroidota</taxon>
        <taxon>Sphingobacteriia</taxon>
        <taxon>Sphingobacteriales</taxon>
        <taxon>Sphingobacteriaceae</taxon>
        <taxon>Pedobacter</taxon>
    </lineage>
</organism>
<name>A0ACC6KXU3_9SPHI</name>
<sequence>MPAALREVSGIVKDSTGAFIPGALIELKSIKDTLKTAINEYGIFTFQNVKQAVFTLTISSIGYRTLVRKFLNNDLSDMIVLDPIILRDDQRILNEVNIKGKVGIIYKTDTIEYRASDYKVRAYASVGDLLKKMEGVEVSNDGRVTHNGEAVKKAKFNGIDYFGGDIKNATIELPADIVEKIQFIDDYGDKAARTGIKDGNPLKTLNIVSKADKSVGTLAEVVAELGQQKRYKANVGIKRIEGAKQIGAAANLDQRLAGVTNNVSGAAENANGSADISGGYLKNKSADLSYRNQFNKKVVLQGSYKYRLEDQDVDKNSLSEEIFNTGLIRSNNTSKINTSKQQHTFNGKVEYNITPATWLIVNPYLSYNKSNWQNFDVKAQSGAIHVNQYTKNQTNFRNPEFGATVLLGHNFEEKGKVLSMEIAAHQKLQSETKNNSDSLIYFNASGLQETEFIQHFLIRDKNPYQNYRASFTFSKPITEKTKLELNIQSSVKDYHNRRQTYNLSVSADEQIDSLSNIIDYTFVENKFYLNYKLEKETFKATFGLVAMPVYLNGSSFISGNKISRSMFRLVPNLRMDYYPSRQSRLSVSYMANVIEPQFEEIQAGRDASNSQNIIHGNPDLKSGMRHSLSVNLNSYLSRARMNIALNLSGMLLENSISRNILLVPDQFNQLKRETYFQNTNGNYSLYSYHNLSKSIGDYSLKIELNGLTTYNRAVSLSNSKENLSESWTSRQRLKLQTIPWDWLEVNPGVGFLLNKTNFSLSPASAISRKTYSINMDAVVFFDKTFYLSFDAEKYMVKGIAFNETVNPFIVNLSISKRLFPRKNATVGLKAFDLLKQNNFINRMLTPNGYADSRTNVSSRYVTVNFTWRPQVWSGGKKVNNKRHGDGSFMPD</sequence>
<dbReference type="Proteomes" id="UP001246858">
    <property type="component" value="Unassembled WGS sequence"/>
</dbReference>
<keyword evidence="2" id="KW-1185">Reference proteome</keyword>
<dbReference type="EMBL" id="JAVDTF010000002">
    <property type="protein sequence ID" value="MDR6783990.1"/>
    <property type="molecule type" value="Genomic_DNA"/>
</dbReference>
<protein>
    <submittedName>
        <fullName evidence="1">Uncharacterized protein</fullName>
    </submittedName>
</protein>
<reference evidence="1" key="1">
    <citation type="submission" date="2023-07" db="EMBL/GenBank/DDBJ databases">
        <title>Sorghum-associated microbial communities from plants grown in Nebraska, USA.</title>
        <authorList>
            <person name="Schachtman D."/>
        </authorList>
    </citation>
    <scope>NUCLEOTIDE SEQUENCE</scope>
    <source>
        <strain evidence="1">2697</strain>
    </source>
</reference>
<evidence type="ECO:0000313" key="2">
    <source>
        <dbReference type="Proteomes" id="UP001246858"/>
    </source>
</evidence>